<protein>
    <recommendedName>
        <fullName evidence="9">2Fe-2S ferredoxin-type domain-containing protein</fullName>
    </recommendedName>
</protein>
<dbReference type="InterPro" id="IPR012675">
    <property type="entry name" value="Beta-grasp_dom_sf"/>
</dbReference>
<keyword evidence="8" id="KW-0732">Signal</keyword>
<organism evidence="10 11">
    <name type="scientific">Nannochloropsis salina CCMP1776</name>
    <dbReference type="NCBI Taxonomy" id="1027361"/>
    <lineage>
        <taxon>Eukaryota</taxon>
        <taxon>Sar</taxon>
        <taxon>Stramenopiles</taxon>
        <taxon>Ochrophyta</taxon>
        <taxon>Eustigmatophyceae</taxon>
        <taxon>Eustigmatales</taxon>
        <taxon>Monodopsidaceae</taxon>
        <taxon>Microchloropsis</taxon>
        <taxon>Microchloropsis salina</taxon>
    </lineage>
</organism>
<evidence type="ECO:0000256" key="7">
    <source>
        <dbReference type="SAM" id="MobiDB-lite"/>
    </source>
</evidence>
<keyword evidence="2" id="KW-0001">2Fe-2S</keyword>
<dbReference type="PROSITE" id="PS51085">
    <property type="entry name" value="2FE2S_FER_2"/>
    <property type="match status" value="1"/>
</dbReference>
<feature type="compositionally biased region" description="Pro residues" evidence="7">
    <location>
        <begin position="52"/>
        <end position="70"/>
    </location>
</feature>
<evidence type="ECO:0000256" key="5">
    <source>
        <dbReference type="ARBA" id="ARBA00023014"/>
    </source>
</evidence>
<dbReference type="Pfam" id="PF00111">
    <property type="entry name" value="Fer2"/>
    <property type="match status" value="1"/>
</dbReference>
<dbReference type="InterPro" id="IPR001055">
    <property type="entry name" value="Adrenodoxin-like"/>
</dbReference>
<comment type="caution">
    <text evidence="10">The sequence shown here is derived from an EMBL/GenBank/DDBJ whole genome shotgun (WGS) entry which is preliminary data.</text>
</comment>
<comment type="similarity">
    <text evidence="1">Belongs to the adrenodoxin/putidaredoxin family.</text>
</comment>
<dbReference type="GO" id="GO:0140647">
    <property type="term" value="P:P450-containing electron transport chain"/>
    <property type="evidence" value="ECO:0007669"/>
    <property type="project" value="InterPro"/>
</dbReference>
<dbReference type="SUPFAM" id="SSF54292">
    <property type="entry name" value="2Fe-2S ferredoxin-like"/>
    <property type="match status" value="1"/>
</dbReference>
<evidence type="ECO:0000256" key="2">
    <source>
        <dbReference type="ARBA" id="ARBA00022714"/>
    </source>
</evidence>
<proteinExistence type="inferred from homology"/>
<evidence type="ECO:0000256" key="8">
    <source>
        <dbReference type="SAM" id="SignalP"/>
    </source>
</evidence>
<dbReference type="GO" id="GO:0005739">
    <property type="term" value="C:mitochondrion"/>
    <property type="evidence" value="ECO:0007669"/>
    <property type="project" value="TreeGrafter"/>
</dbReference>
<name>A0A4D9D0U6_9STRA</name>
<keyword evidence="3" id="KW-0479">Metal-binding</keyword>
<evidence type="ECO:0000256" key="3">
    <source>
        <dbReference type="ARBA" id="ARBA00022723"/>
    </source>
</evidence>
<dbReference type="GO" id="GO:0009055">
    <property type="term" value="F:electron transfer activity"/>
    <property type="evidence" value="ECO:0007669"/>
    <property type="project" value="TreeGrafter"/>
</dbReference>
<dbReference type="InterPro" id="IPR001041">
    <property type="entry name" value="2Fe-2S_ferredoxin-type"/>
</dbReference>
<evidence type="ECO:0000259" key="9">
    <source>
        <dbReference type="PROSITE" id="PS51085"/>
    </source>
</evidence>
<dbReference type="AlphaFoldDB" id="A0A4D9D0U6"/>
<dbReference type="EMBL" id="SDOX01000016">
    <property type="protein sequence ID" value="TFJ84986.1"/>
    <property type="molecule type" value="Genomic_DNA"/>
</dbReference>
<dbReference type="GO" id="GO:0046872">
    <property type="term" value="F:metal ion binding"/>
    <property type="evidence" value="ECO:0007669"/>
    <property type="project" value="UniProtKB-KW"/>
</dbReference>
<dbReference type="GO" id="GO:0051537">
    <property type="term" value="F:2 iron, 2 sulfur cluster binding"/>
    <property type="evidence" value="ECO:0007669"/>
    <property type="project" value="UniProtKB-KW"/>
</dbReference>
<dbReference type="Gene3D" id="3.10.20.30">
    <property type="match status" value="1"/>
</dbReference>
<dbReference type="CDD" id="cd00207">
    <property type="entry name" value="fer2"/>
    <property type="match status" value="1"/>
</dbReference>
<feature type="chain" id="PRO_5020036331" description="2Fe-2S ferredoxin-type domain-containing protein" evidence="8">
    <location>
        <begin position="29"/>
        <end position="182"/>
    </location>
</feature>
<keyword evidence="5" id="KW-0411">Iron-sulfur</keyword>
<reference evidence="10 11" key="1">
    <citation type="submission" date="2019-01" db="EMBL/GenBank/DDBJ databases">
        <title>Nuclear Genome Assembly of the Microalgal Biofuel strain Nannochloropsis salina CCMP1776.</title>
        <authorList>
            <person name="Hovde B."/>
        </authorList>
    </citation>
    <scope>NUCLEOTIDE SEQUENCE [LARGE SCALE GENOMIC DNA]</scope>
    <source>
        <strain evidence="10 11">CCMP1776</strain>
    </source>
</reference>
<keyword evidence="4" id="KW-0408">Iron</keyword>
<gene>
    <name evidence="10" type="ORF">NSK_003411</name>
</gene>
<feature type="signal peptide" evidence="8">
    <location>
        <begin position="1"/>
        <end position="28"/>
    </location>
</feature>
<comment type="cofactor">
    <cofactor evidence="6">
        <name>[2Fe-2S] cluster</name>
        <dbReference type="ChEBI" id="CHEBI:190135"/>
    </cofactor>
</comment>
<keyword evidence="11" id="KW-1185">Reference proteome</keyword>
<dbReference type="OrthoDB" id="192404at2759"/>
<evidence type="ECO:0000256" key="4">
    <source>
        <dbReference type="ARBA" id="ARBA00023004"/>
    </source>
</evidence>
<evidence type="ECO:0000256" key="6">
    <source>
        <dbReference type="ARBA" id="ARBA00034078"/>
    </source>
</evidence>
<evidence type="ECO:0000313" key="11">
    <source>
        <dbReference type="Proteomes" id="UP000355283"/>
    </source>
</evidence>
<feature type="region of interest" description="Disordered" evidence="7">
    <location>
        <begin position="48"/>
        <end position="72"/>
    </location>
</feature>
<dbReference type="PANTHER" id="PTHR23426:SF65">
    <property type="entry name" value="FERREDOXIN-2, MITOCHONDRIAL"/>
    <property type="match status" value="1"/>
</dbReference>
<evidence type="ECO:0000256" key="1">
    <source>
        <dbReference type="ARBA" id="ARBA00010914"/>
    </source>
</evidence>
<dbReference type="PANTHER" id="PTHR23426">
    <property type="entry name" value="FERREDOXIN/ADRENODOXIN"/>
    <property type="match status" value="1"/>
</dbReference>
<evidence type="ECO:0000313" key="10">
    <source>
        <dbReference type="EMBL" id="TFJ84986.1"/>
    </source>
</evidence>
<feature type="domain" description="2Fe-2S ferredoxin-type" evidence="9">
    <location>
        <begin position="73"/>
        <end position="179"/>
    </location>
</feature>
<dbReference type="InterPro" id="IPR036010">
    <property type="entry name" value="2Fe-2S_ferredoxin-like_sf"/>
</dbReference>
<dbReference type="Proteomes" id="UP000355283">
    <property type="component" value="Unassembled WGS sequence"/>
</dbReference>
<sequence>MRATPSASQSSFLFFVFCWSLISSPVSGFLLQHPLSRKHQSCSRWLSSPELGPLPGPAPGPPPEPSPPLPSEGIVTVLGPDGAQLKVIEAKPGSNLRKTLQASKIDVYDLMGKMTNCNGAGQCGTCVVKVTSPSWGLRSEYEADKILKGKKIGEGQEYRLACQTTVERGEATVVVRPPKKGK</sequence>
<accession>A0A4D9D0U6</accession>